<dbReference type="AlphaFoldDB" id="A0A1H0EQC0"/>
<dbReference type="Pfam" id="PF01244">
    <property type="entry name" value="Peptidase_M19"/>
    <property type="match status" value="1"/>
</dbReference>
<dbReference type="EMBL" id="FNIT01000002">
    <property type="protein sequence ID" value="SDN84560.1"/>
    <property type="molecule type" value="Genomic_DNA"/>
</dbReference>
<dbReference type="Gene3D" id="3.20.20.140">
    <property type="entry name" value="Metal-dependent hydrolases"/>
    <property type="match status" value="1"/>
</dbReference>
<dbReference type="InterPro" id="IPR032466">
    <property type="entry name" value="Metal_Hydrolase"/>
</dbReference>
<dbReference type="SUPFAM" id="SSF51556">
    <property type="entry name" value="Metallo-dependent hydrolases"/>
    <property type="match status" value="1"/>
</dbReference>
<dbReference type="OrthoDB" id="9804920at2"/>
<accession>A0A1H0EQC0</accession>
<dbReference type="PROSITE" id="PS51365">
    <property type="entry name" value="RENAL_DIPEPTIDASE_2"/>
    <property type="match status" value="1"/>
</dbReference>
<reference evidence="1 2" key="1">
    <citation type="submission" date="2016-10" db="EMBL/GenBank/DDBJ databases">
        <authorList>
            <person name="de Groot N.N."/>
        </authorList>
    </citation>
    <scope>NUCLEOTIDE SEQUENCE [LARGE SCALE GENOMIC DNA]</scope>
    <source>
        <strain evidence="2">L7-484,KACC 16230,DSM 25025</strain>
    </source>
</reference>
<organism evidence="1 2">
    <name type="scientific">Aureimonas jatrophae</name>
    <dbReference type="NCBI Taxonomy" id="1166073"/>
    <lineage>
        <taxon>Bacteria</taxon>
        <taxon>Pseudomonadati</taxon>
        <taxon>Pseudomonadota</taxon>
        <taxon>Alphaproteobacteria</taxon>
        <taxon>Hyphomicrobiales</taxon>
        <taxon>Aurantimonadaceae</taxon>
        <taxon>Aureimonas</taxon>
    </lineage>
</organism>
<protein>
    <submittedName>
        <fullName evidence="1">Dipeptidase AC. Metallo peptidase. MEROPS family M19</fullName>
    </submittedName>
</protein>
<dbReference type="GO" id="GO:0006508">
    <property type="term" value="P:proteolysis"/>
    <property type="evidence" value="ECO:0007669"/>
    <property type="project" value="InterPro"/>
</dbReference>
<sequence>MQVFDGHNDILLRIHLDETGEAFRQFLEGGSDAHIDLEKARAGGLAGGLFAVFPPSPWGGSGGAPDPMRRAPYDLALPAPLAHPFGLDSTVSMISILLRLERASGGRLAVCRTVAEIEAVMARGSLAAMLHIEGAEAIDPDLRMLDVLHAAGLRSIGMVWSRHNHFGHGVPMRFPSSPDTGPGLTEAGRRLVKRCNELGILLDLSHLNEAGFWEVAKLSDAPLVATHSNVHRLCTVSRNLTDRQLDAVARSRGLVGLNFATAFLREDGHMDADTPLDTMRRHLDAMLEHLGEGGVALGSDFDGATIPKAIGSSAGLPRLFEHLSQAGYGDALLERIAWRNWMDVLRRTFHETSTADAQ</sequence>
<proteinExistence type="predicted"/>
<dbReference type="PANTHER" id="PTHR10443">
    <property type="entry name" value="MICROSOMAL DIPEPTIDASE"/>
    <property type="match status" value="1"/>
</dbReference>
<name>A0A1H0EQC0_9HYPH</name>
<dbReference type="STRING" id="1166073.SAMN05192530_102165"/>
<dbReference type="PANTHER" id="PTHR10443:SF12">
    <property type="entry name" value="DIPEPTIDASE"/>
    <property type="match status" value="1"/>
</dbReference>
<dbReference type="RefSeq" id="WP_090670079.1">
    <property type="nucleotide sequence ID" value="NZ_FNIT01000002.1"/>
</dbReference>
<dbReference type="GO" id="GO:0070573">
    <property type="term" value="F:metallodipeptidase activity"/>
    <property type="evidence" value="ECO:0007669"/>
    <property type="project" value="InterPro"/>
</dbReference>
<keyword evidence="2" id="KW-1185">Reference proteome</keyword>
<gene>
    <name evidence="1" type="ORF">SAMN05192530_102165</name>
</gene>
<dbReference type="Proteomes" id="UP000198793">
    <property type="component" value="Unassembled WGS sequence"/>
</dbReference>
<dbReference type="CDD" id="cd01301">
    <property type="entry name" value="rDP_like"/>
    <property type="match status" value="1"/>
</dbReference>
<evidence type="ECO:0000313" key="1">
    <source>
        <dbReference type="EMBL" id="SDN84560.1"/>
    </source>
</evidence>
<evidence type="ECO:0000313" key="2">
    <source>
        <dbReference type="Proteomes" id="UP000198793"/>
    </source>
</evidence>
<dbReference type="InterPro" id="IPR008257">
    <property type="entry name" value="Pept_M19"/>
</dbReference>